<proteinExistence type="predicted"/>
<organism evidence="1 2">
    <name type="scientific">Ilex paraguariensis</name>
    <name type="common">yerba mate</name>
    <dbReference type="NCBI Taxonomy" id="185542"/>
    <lineage>
        <taxon>Eukaryota</taxon>
        <taxon>Viridiplantae</taxon>
        <taxon>Streptophyta</taxon>
        <taxon>Embryophyta</taxon>
        <taxon>Tracheophyta</taxon>
        <taxon>Spermatophyta</taxon>
        <taxon>Magnoliopsida</taxon>
        <taxon>eudicotyledons</taxon>
        <taxon>Gunneridae</taxon>
        <taxon>Pentapetalae</taxon>
        <taxon>asterids</taxon>
        <taxon>campanulids</taxon>
        <taxon>Aquifoliales</taxon>
        <taxon>Aquifoliaceae</taxon>
        <taxon>Ilex</taxon>
    </lineage>
</organism>
<reference evidence="1 2" key="1">
    <citation type="submission" date="2024-02" db="EMBL/GenBank/DDBJ databases">
        <authorList>
            <person name="Vignale AGUSTIN F."/>
            <person name="Sosa J E."/>
            <person name="Modenutti C."/>
        </authorList>
    </citation>
    <scope>NUCLEOTIDE SEQUENCE [LARGE SCALE GENOMIC DNA]</scope>
</reference>
<evidence type="ECO:0000313" key="1">
    <source>
        <dbReference type="EMBL" id="CAK9186020.1"/>
    </source>
</evidence>
<accession>A0ABC8UY91</accession>
<dbReference type="AlphaFoldDB" id="A0ABC8UY91"/>
<dbReference type="Proteomes" id="UP001642360">
    <property type="component" value="Unassembled WGS sequence"/>
</dbReference>
<dbReference type="EMBL" id="CAUOFW020009501">
    <property type="protein sequence ID" value="CAK9186020.1"/>
    <property type="molecule type" value="Genomic_DNA"/>
</dbReference>
<name>A0ABC8UY91_9AQUA</name>
<evidence type="ECO:0000313" key="2">
    <source>
        <dbReference type="Proteomes" id="UP001642360"/>
    </source>
</evidence>
<comment type="caution">
    <text evidence="1">The sequence shown here is derived from an EMBL/GenBank/DDBJ whole genome shotgun (WGS) entry which is preliminary data.</text>
</comment>
<keyword evidence="2" id="KW-1185">Reference proteome</keyword>
<protein>
    <submittedName>
        <fullName evidence="1">Uncharacterized protein</fullName>
    </submittedName>
</protein>
<sequence length="130" mass="14016">MKRRLPRHNSPLPCGRQLKNKVEQRLSAPNELLVLLNDAEQFCSLTPSAFIPLESDHEMTIGPILGDGLTTWDKSLLPMDDIEDLSMTNCPHVSRADSEVGGVPLVAGVNSIEKTEQGLLSSGGATPTPT</sequence>
<gene>
    <name evidence="1" type="ORF">ILEXP_LOCUS56502</name>
</gene>